<protein>
    <submittedName>
        <fullName evidence="1">Uncharacterized protein</fullName>
    </submittedName>
</protein>
<dbReference type="AlphaFoldDB" id="A0A371EUN5"/>
<name>A0A371EUN5_MUCPR</name>
<dbReference type="EMBL" id="QJKJ01011996">
    <property type="protein sequence ID" value="RDX69711.1"/>
    <property type="molecule type" value="Genomic_DNA"/>
</dbReference>
<feature type="non-terminal residue" evidence="1">
    <location>
        <position position="1"/>
    </location>
</feature>
<evidence type="ECO:0000313" key="2">
    <source>
        <dbReference type="Proteomes" id="UP000257109"/>
    </source>
</evidence>
<comment type="caution">
    <text evidence="1">The sequence shown here is derived from an EMBL/GenBank/DDBJ whole genome shotgun (WGS) entry which is preliminary data.</text>
</comment>
<keyword evidence="2" id="KW-1185">Reference proteome</keyword>
<organism evidence="1 2">
    <name type="scientific">Mucuna pruriens</name>
    <name type="common">Velvet bean</name>
    <name type="synonym">Dolichos pruriens</name>
    <dbReference type="NCBI Taxonomy" id="157652"/>
    <lineage>
        <taxon>Eukaryota</taxon>
        <taxon>Viridiplantae</taxon>
        <taxon>Streptophyta</taxon>
        <taxon>Embryophyta</taxon>
        <taxon>Tracheophyta</taxon>
        <taxon>Spermatophyta</taxon>
        <taxon>Magnoliopsida</taxon>
        <taxon>eudicotyledons</taxon>
        <taxon>Gunneridae</taxon>
        <taxon>Pentapetalae</taxon>
        <taxon>rosids</taxon>
        <taxon>fabids</taxon>
        <taxon>Fabales</taxon>
        <taxon>Fabaceae</taxon>
        <taxon>Papilionoideae</taxon>
        <taxon>50 kb inversion clade</taxon>
        <taxon>NPAAA clade</taxon>
        <taxon>indigoferoid/millettioid clade</taxon>
        <taxon>Phaseoleae</taxon>
        <taxon>Mucuna</taxon>
    </lineage>
</organism>
<accession>A0A371EUN5</accession>
<sequence length="94" mass="10394">MALKIKDLNLEFALHSMIMTLGMFSNSLCKKPLASMRAQASDYIQMEEMVEGGVAKAQIRSLHPFTMGKATLLEEAFNAELIAFSPLKEGTLRS</sequence>
<dbReference type="Proteomes" id="UP000257109">
    <property type="component" value="Unassembled WGS sequence"/>
</dbReference>
<reference evidence="1" key="1">
    <citation type="submission" date="2018-05" db="EMBL/GenBank/DDBJ databases">
        <title>Draft genome of Mucuna pruriens seed.</title>
        <authorList>
            <person name="Nnadi N.E."/>
            <person name="Vos R."/>
            <person name="Hasami M.H."/>
            <person name="Devisetty U.K."/>
            <person name="Aguiy J.C."/>
        </authorList>
    </citation>
    <scope>NUCLEOTIDE SEQUENCE [LARGE SCALE GENOMIC DNA]</scope>
    <source>
        <strain evidence="1">JCA_2017</strain>
    </source>
</reference>
<evidence type="ECO:0000313" key="1">
    <source>
        <dbReference type="EMBL" id="RDX69711.1"/>
    </source>
</evidence>
<gene>
    <name evidence="1" type="ORF">CR513_51146</name>
</gene>
<proteinExistence type="predicted"/>
<dbReference type="OrthoDB" id="1426925at2759"/>